<evidence type="ECO:0000313" key="3">
    <source>
        <dbReference type="Proteomes" id="UP000184048"/>
    </source>
</evidence>
<name>A0A1M5BBT2_9BACT</name>
<dbReference type="Pfam" id="PF14455">
    <property type="entry name" value="Metal_CEHH"/>
    <property type="match status" value="1"/>
</dbReference>
<feature type="domain" description="Metal binding" evidence="1">
    <location>
        <begin position="7"/>
        <end position="164"/>
    </location>
</feature>
<protein>
    <submittedName>
        <fullName evidence="2">Predicted metal binding domain-containing protein</fullName>
    </submittedName>
</protein>
<evidence type="ECO:0000259" key="1">
    <source>
        <dbReference type="Pfam" id="PF14455"/>
    </source>
</evidence>
<accession>A0A1M5BBT2</accession>
<proteinExistence type="predicted"/>
<keyword evidence="3" id="KW-1185">Reference proteome</keyword>
<dbReference type="InterPro" id="IPR025873">
    <property type="entry name" value="Metal-bd_dom_prd"/>
</dbReference>
<evidence type="ECO:0000313" key="2">
    <source>
        <dbReference type="EMBL" id="SHF40031.1"/>
    </source>
</evidence>
<dbReference type="OrthoDB" id="9804396at2"/>
<dbReference type="Proteomes" id="UP000184048">
    <property type="component" value="Unassembled WGS sequence"/>
</dbReference>
<dbReference type="EMBL" id="FQUU01000010">
    <property type="protein sequence ID" value="SHF40031.1"/>
    <property type="molecule type" value="Genomic_DNA"/>
</dbReference>
<dbReference type="STRING" id="1121884.SAMN02745131_02515"/>
<dbReference type="RefSeq" id="WP_072835690.1">
    <property type="nucleotide sequence ID" value="NZ_FQUU01000010.1"/>
</dbReference>
<organism evidence="2 3">
    <name type="scientific">Flavisolibacter ginsengisoli DSM 18119</name>
    <dbReference type="NCBI Taxonomy" id="1121884"/>
    <lineage>
        <taxon>Bacteria</taxon>
        <taxon>Pseudomonadati</taxon>
        <taxon>Bacteroidota</taxon>
        <taxon>Chitinophagia</taxon>
        <taxon>Chitinophagales</taxon>
        <taxon>Chitinophagaceae</taxon>
        <taxon>Flavisolibacter</taxon>
    </lineage>
</organism>
<gene>
    <name evidence="2" type="ORF">SAMN02745131_02515</name>
</gene>
<dbReference type="AlphaFoldDB" id="A0A1M5BBT2"/>
<sequence>MSDTQFVDPVVTQQKFTEELERFRQLKEEYRSKGVLLLEEAYPNLYFAFTAPSLNPVPIVFAVCINFINYDVEPLSVRFVHPVTLQHVLFTQMQTRFFRNINGPAPQALLQAQSDQVPFFCIPGVREYHKHTFHNGDSWFLYRKNGGEGSLCFLLDNLQLYGTSAINSYLFQFNFQMPNINLGINQYPT</sequence>
<reference evidence="2 3" key="1">
    <citation type="submission" date="2016-11" db="EMBL/GenBank/DDBJ databases">
        <authorList>
            <person name="Jaros S."/>
            <person name="Januszkiewicz K."/>
            <person name="Wedrychowicz H."/>
        </authorList>
    </citation>
    <scope>NUCLEOTIDE SEQUENCE [LARGE SCALE GENOMIC DNA]</scope>
    <source>
        <strain evidence="2 3">DSM 18119</strain>
    </source>
</reference>